<reference evidence="1 2" key="1">
    <citation type="journal article" date="2003" name="Proc. Natl. Acad. Sci. U.S.A.">
        <title>Complete genome sequence of the marine planctomycete Pirellula sp. strain 1.</title>
        <authorList>
            <person name="Gloeckner F.O."/>
            <person name="Kube M."/>
            <person name="Bauer M."/>
            <person name="Teeling H."/>
            <person name="Lombardot T."/>
            <person name="Ludwig W."/>
            <person name="Gade D."/>
            <person name="Beck A."/>
            <person name="Borzym K."/>
            <person name="Heitmann K."/>
            <person name="Rabus R."/>
            <person name="Schlesner H."/>
            <person name="Amann R."/>
            <person name="Reinhardt R."/>
        </authorList>
    </citation>
    <scope>NUCLEOTIDE SEQUENCE [LARGE SCALE GENOMIC DNA]</scope>
    <source>
        <strain evidence="2">DSM 10527 / NCIMB 13988 / SH1</strain>
    </source>
</reference>
<dbReference type="EnsemblBacteria" id="CAD71819">
    <property type="protein sequence ID" value="CAD71819"/>
    <property type="gene ID" value="RB922"/>
</dbReference>
<sequence>MVFTLGLRHTAVVCSSLHLVVELLVVQAPFASFRAVS</sequence>
<dbReference type="InParanoid" id="Q7UY29"/>
<dbReference type="AlphaFoldDB" id="Q7UY29"/>
<dbReference type="Proteomes" id="UP000001025">
    <property type="component" value="Chromosome"/>
</dbReference>
<evidence type="ECO:0000313" key="1">
    <source>
        <dbReference type="EMBL" id="CAD71819.1"/>
    </source>
</evidence>
<evidence type="ECO:0000313" key="2">
    <source>
        <dbReference type="Proteomes" id="UP000001025"/>
    </source>
</evidence>
<gene>
    <name evidence="1" type="ordered locus">RB922</name>
</gene>
<accession>Q7UY29</accession>
<proteinExistence type="predicted"/>
<keyword evidence="2" id="KW-1185">Reference proteome</keyword>
<dbReference type="HOGENOM" id="CLU_219795_0_0_0"/>
<dbReference type="KEGG" id="rba:RB922"/>
<dbReference type="EMBL" id="BX294134">
    <property type="protein sequence ID" value="CAD71819.1"/>
    <property type="molecule type" value="Genomic_DNA"/>
</dbReference>
<protein>
    <submittedName>
        <fullName evidence="1">Uncharacterized protein</fullName>
    </submittedName>
</protein>
<dbReference type="STRING" id="243090.RB922"/>
<organism evidence="1 2">
    <name type="scientific">Rhodopirellula baltica (strain DSM 10527 / NCIMB 13988 / SH1)</name>
    <dbReference type="NCBI Taxonomy" id="243090"/>
    <lineage>
        <taxon>Bacteria</taxon>
        <taxon>Pseudomonadati</taxon>
        <taxon>Planctomycetota</taxon>
        <taxon>Planctomycetia</taxon>
        <taxon>Pirellulales</taxon>
        <taxon>Pirellulaceae</taxon>
        <taxon>Rhodopirellula</taxon>
    </lineage>
</organism>
<name>Q7UY29_RHOBA</name>